<organism evidence="1 2">
    <name type="scientific">Heterodera trifolii</name>
    <dbReference type="NCBI Taxonomy" id="157864"/>
    <lineage>
        <taxon>Eukaryota</taxon>
        <taxon>Metazoa</taxon>
        <taxon>Ecdysozoa</taxon>
        <taxon>Nematoda</taxon>
        <taxon>Chromadorea</taxon>
        <taxon>Rhabditida</taxon>
        <taxon>Tylenchina</taxon>
        <taxon>Tylenchomorpha</taxon>
        <taxon>Tylenchoidea</taxon>
        <taxon>Heteroderidae</taxon>
        <taxon>Heteroderinae</taxon>
        <taxon>Heterodera</taxon>
    </lineage>
</organism>
<keyword evidence="2" id="KW-1185">Reference proteome</keyword>
<dbReference type="EMBL" id="JBICBT010000716">
    <property type="protein sequence ID" value="KAL3104331.1"/>
    <property type="molecule type" value="Genomic_DNA"/>
</dbReference>
<accession>A0ABD2KN48</accession>
<dbReference type="Proteomes" id="UP001620626">
    <property type="component" value="Unassembled WGS sequence"/>
</dbReference>
<reference evidence="1 2" key="1">
    <citation type="submission" date="2024-10" db="EMBL/GenBank/DDBJ databases">
        <authorList>
            <person name="Kim D."/>
        </authorList>
    </citation>
    <scope>NUCLEOTIDE SEQUENCE [LARGE SCALE GENOMIC DNA]</scope>
    <source>
        <strain evidence="1">BH-2024</strain>
    </source>
</reference>
<gene>
    <name evidence="1" type="ORF">niasHT_029116</name>
</gene>
<protein>
    <submittedName>
        <fullName evidence="1">Uncharacterized protein</fullName>
    </submittedName>
</protein>
<sequence length="322" mass="37746">MVAQIANYKRRTVLRQFPWFVSNSNRNGDQICYEKTMRTLPIPQEPLPDHVVGFKHICIQYVDQSVIDFLKRIGRLLETSTIGFRLEMDNNDSRCWQIVAHQIWPLIHNSIRTLVLNDYDRRYGLRTLDELRRNVSPTVLRECQHLQRIICRKIEAHNLLEVDDAANATSGQALLKWLDTPLANGCPKELDHRAHTVRDLYSAEDIGIRRQIEALKVNFERSSVSASASFIVSYMLCHISHFSQLPYDEFDFEMENRRTMQQLSGQRRHGSCRYAWVVKCPIGQFEKVMKKTRQMQWDTNINFSIDFRGVDTKLEFLSLIDN</sequence>
<evidence type="ECO:0000313" key="2">
    <source>
        <dbReference type="Proteomes" id="UP001620626"/>
    </source>
</evidence>
<dbReference type="AlphaFoldDB" id="A0ABD2KN48"/>
<comment type="caution">
    <text evidence="1">The sequence shown here is derived from an EMBL/GenBank/DDBJ whole genome shotgun (WGS) entry which is preliminary data.</text>
</comment>
<proteinExistence type="predicted"/>
<name>A0ABD2KN48_9BILA</name>
<evidence type="ECO:0000313" key="1">
    <source>
        <dbReference type="EMBL" id="KAL3104331.1"/>
    </source>
</evidence>